<sequence>MESELPNPAQSGTDWSLEEVAAVVTDYFAMFADEVAGRPYNKREHNRALQAVTGRSAGSIEFKHQNISAVLAELGLPWLRGHKPRFNYQDALAAEIEGYLAGIPDLDAAPASPPIAVRTLFVPPPARQTGPRNAAMERLVRKFDPAGRDERNRALGFAGEEFVVEVEKRRLHAAGRSDLTKKVVWVARDEGDGVG</sequence>
<dbReference type="EMBL" id="JACJIB010000001">
    <property type="protein sequence ID" value="MBA8910958.1"/>
    <property type="molecule type" value="Genomic_DNA"/>
</dbReference>
<reference evidence="1 2" key="1">
    <citation type="submission" date="2020-08" db="EMBL/GenBank/DDBJ databases">
        <title>Genomic Encyclopedia of Type Strains, Phase IV (KMG-IV): sequencing the most valuable type-strain genomes for metagenomic binning, comparative biology and taxonomic classification.</title>
        <authorList>
            <person name="Goeker M."/>
        </authorList>
    </citation>
    <scope>NUCLEOTIDE SEQUENCE [LARGE SCALE GENOMIC DNA]</scope>
    <source>
        <strain evidence="1 2">DSM 11490</strain>
    </source>
</reference>
<dbReference type="Proteomes" id="UP000543554">
    <property type="component" value="Unassembled WGS sequence"/>
</dbReference>
<evidence type="ECO:0000313" key="1">
    <source>
        <dbReference type="EMBL" id="MBA8910958.1"/>
    </source>
</evidence>
<proteinExistence type="predicted"/>
<name>A0AA40RXN7_9HYPH</name>
<dbReference type="AlphaFoldDB" id="A0AA40RXN7"/>
<keyword evidence="2" id="KW-1185">Reference proteome</keyword>
<evidence type="ECO:0000313" key="2">
    <source>
        <dbReference type="Proteomes" id="UP000543554"/>
    </source>
</evidence>
<dbReference type="RefSeq" id="WP_239681693.1">
    <property type="nucleotide sequence ID" value="NZ_BPRF01000052.1"/>
</dbReference>
<comment type="caution">
    <text evidence="1">The sequence shown here is derived from an EMBL/GenBank/DDBJ whole genome shotgun (WGS) entry which is preliminary data.</text>
</comment>
<accession>A0AA40RXN7</accession>
<organism evidence="1 2">
    <name type="scientific">Methylorubrum thiocyanatum</name>
    <dbReference type="NCBI Taxonomy" id="47958"/>
    <lineage>
        <taxon>Bacteria</taxon>
        <taxon>Pseudomonadati</taxon>
        <taxon>Pseudomonadota</taxon>
        <taxon>Alphaproteobacteria</taxon>
        <taxon>Hyphomicrobiales</taxon>
        <taxon>Methylobacteriaceae</taxon>
        <taxon>Methylorubrum</taxon>
    </lineage>
</organism>
<gene>
    <name evidence="1" type="ORF">HNR51_000020</name>
</gene>
<protein>
    <submittedName>
        <fullName evidence="1">Uncharacterized protein</fullName>
    </submittedName>
</protein>